<proteinExistence type="inferred from homology"/>
<feature type="binding site" evidence="7">
    <location>
        <position position="313"/>
    </location>
    <ligand>
        <name>3-phosphoshikimate</name>
        <dbReference type="ChEBI" id="CHEBI:145989"/>
    </ligand>
</feature>
<dbReference type="HAMAP" id="MF_00210">
    <property type="entry name" value="EPSP_synth"/>
    <property type="match status" value="1"/>
</dbReference>
<gene>
    <name evidence="7" type="primary">aroA</name>
    <name evidence="9" type="ORF">SAMN05421636_108234</name>
</gene>
<dbReference type="GO" id="GO:0008652">
    <property type="term" value="P:amino acid biosynthetic process"/>
    <property type="evidence" value="ECO:0007669"/>
    <property type="project" value="UniProtKB-KW"/>
</dbReference>
<evidence type="ECO:0000259" key="8">
    <source>
        <dbReference type="Pfam" id="PF00275"/>
    </source>
</evidence>
<feature type="binding site" evidence="7">
    <location>
        <position position="168"/>
    </location>
    <ligand>
        <name>phosphoenolpyruvate</name>
        <dbReference type="ChEBI" id="CHEBI:58702"/>
    </ligand>
</feature>
<dbReference type="STRING" id="641691.SAMN05421636_108234"/>
<dbReference type="Gene3D" id="3.65.10.10">
    <property type="entry name" value="Enolpyruvate transferase domain"/>
    <property type="match status" value="2"/>
</dbReference>
<feature type="binding site" evidence="7">
    <location>
        <position position="44"/>
    </location>
    <ligand>
        <name>phosphoenolpyruvate</name>
        <dbReference type="ChEBI" id="CHEBI:58702"/>
    </ligand>
</feature>
<feature type="binding site" evidence="7">
    <location>
        <position position="387"/>
    </location>
    <ligand>
        <name>phosphoenolpyruvate</name>
        <dbReference type="ChEBI" id="CHEBI:58702"/>
    </ligand>
</feature>
<dbReference type="GO" id="GO:0009423">
    <property type="term" value="P:chorismate biosynthetic process"/>
    <property type="evidence" value="ECO:0007669"/>
    <property type="project" value="UniProtKB-UniRule"/>
</dbReference>
<evidence type="ECO:0000256" key="7">
    <source>
        <dbReference type="HAMAP-Rule" id="MF_00210"/>
    </source>
</evidence>
<feature type="binding site" evidence="7">
    <location>
        <position position="49"/>
    </location>
    <ligand>
        <name>3-phosphoshikimate</name>
        <dbReference type="ChEBI" id="CHEBI:145989"/>
    </ligand>
</feature>
<feature type="binding site" evidence="7">
    <location>
        <position position="344"/>
    </location>
    <ligand>
        <name>phosphoenolpyruvate</name>
        <dbReference type="ChEBI" id="CHEBI:58702"/>
    </ligand>
</feature>
<dbReference type="InterPro" id="IPR013792">
    <property type="entry name" value="RNA3'P_cycl/enolpyr_Trfase_a/b"/>
</dbReference>
<reference evidence="9 10" key="1">
    <citation type="submission" date="2016-10" db="EMBL/GenBank/DDBJ databases">
        <authorList>
            <person name="de Groot N.N."/>
        </authorList>
    </citation>
    <scope>NUCLEOTIDE SEQUENCE [LARGE SCALE GENOMIC DNA]</scope>
    <source>
        <strain evidence="9 10">DSM 23421</strain>
    </source>
</reference>
<feature type="binding site" evidence="7">
    <location>
        <position position="44"/>
    </location>
    <ligand>
        <name>3-phosphoshikimate</name>
        <dbReference type="ChEBI" id="CHEBI:145989"/>
    </ligand>
</feature>
<keyword evidence="4 7" id="KW-0808">Transferase</keyword>
<comment type="catalytic activity">
    <reaction evidence="6">
        <text>3-phosphoshikimate + phosphoenolpyruvate = 5-O-(1-carboxyvinyl)-3-phosphoshikimate + phosphate</text>
        <dbReference type="Rhea" id="RHEA:21256"/>
        <dbReference type="ChEBI" id="CHEBI:43474"/>
        <dbReference type="ChEBI" id="CHEBI:57701"/>
        <dbReference type="ChEBI" id="CHEBI:58702"/>
        <dbReference type="ChEBI" id="CHEBI:145989"/>
        <dbReference type="EC" id="2.5.1.19"/>
    </reaction>
    <physiologicalReaction direction="left-to-right" evidence="6">
        <dbReference type="Rhea" id="RHEA:21257"/>
    </physiologicalReaction>
</comment>
<dbReference type="SUPFAM" id="SSF55205">
    <property type="entry name" value="EPT/RTPC-like"/>
    <property type="match status" value="1"/>
</dbReference>
<dbReference type="PROSITE" id="PS00885">
    <property type="entry name" value="EPSP_SYNTHASE_2"/>
    <property type="match status" value="1"/>
</dbReference>
<sequence length="430" mass="47087">MYLLTSRIVLLQNTIIKEIKTLKLHLSKHPNNHITASIQITGSKSESNRSLLLRALYPEISIENLSNSDDAQVMEKGLQVENGVVDIHHAGTAMRFLTGYFASQEGKEVTLTGSQRMTERPVKVLVEALRSLGADIAYEKNEGYPPIRIKGKKLVKNRVSLPANISSQYISSLLLIAPSLENGLELELIGKITSVPYIKMTLGLLSQIGVASTFEDNIITVSPKAKVAPTVLTVESDWSSASYYYSIVALSDVGSEIKLSAYKKDSLQGDGVLSDIYTDFGVETSFSNNYILLKKTADCELTTVNCDLANAPDIAQTIAVTCFGLGIGCHLTGLHTLKIKETDRLEALHTELTKLGADISVTDKALTLRPSTSIKKDVAIDTYNDHRMAMAFAPLALKTCLVINDAEVVSKSYPDFWKDLKSLLFDVNEI</sequence>
<feature type="binding site" evidence="7">
    <location>
        <position position="411"/>
    </location>
    <ligand>
        <name>phosphoenolpyruvate</name>
        <dbReference type="ChEBI" id="CHEBI:58702"/>
    </ligand>
</feature>
<dbReference type="GO" id="GO:0009073">
    <property type="term" value="P:aromatic amino acid family biosynthetic process"/>
    <property type="evidence" value="ECO:0007669"/>
    <property type="project" value="UniProtKB-KW"/>
</dbReference>
<keyword evidence="3 7" id="KW-0028">Amino-acid biosynthesis</keyword>
<dbReference type="Proteomes" id="UP000199109">
    <property type="component" value="Unassembled WGS sequence"/>
</dbReference>
<feature type="binding site" evidence="7">
    <location>
        <position position="167"/>
    </location>
    <ligand>
        <name>3-phosphoshikimate</name>
        <dbReference type="ChEBI" id="CHEBI:145989"/>
    </ligand>
</feature>
<comment type="pathway">
    <text evidence="1 7">Metabolic intermediate biosynthesis; chorismate biosynthesis; chorismate from D-erythrose 4-phosphate and phosphoenolpyruvate: step 6/7.</text>
</comment>
<dbReference type="InterPro" id="IPR036968">
    <property type="entry name" value="Enolpyruvate_Tfrase_sf"/>
</dbReference>
<keyword evidence="10" id="KW-1185">Reference proteome</keyword>
<keyword evidence="7" id="KW-0963">Cytoplasm</keyword>
<organism evidence="9 10">
    <name type="scientific">Pricia antarctica</name>
    <dbReference type="NCBI Taxonomy" id="641691"/>
    <lineage>
        <taxon>Bacteria</taxon>
        <taxon>Pseudomonadati</taxon>
        <taxon>Bacteroidota</taxon>
        <taxon>Flavobacteriia</taxon>
        <taxon>Flavobacteriales</taxon>
        <taxon>Flavobacteriaceae</taxon>
        <taxon>Pricia</taxon>
    </lineage>
</organism>
<feature type="domain" description="Enolpyruvate transferase" evidence="8">
    <location>
        <begin position="82"/>
        <end position="420"/>
    </location>
</feature>
<accession>A0A1G7GPP2</accession>
<feature type="binding site" evidence="7">
    <location>
        <position position="340"/>
    </location>
    <ligand>
        <name>3-phosphoshikimate</name>
        <dbReference type="ChEBI" id="CHEBI:145989"/>
    </ligand>
</feature>
<comment type="subcellular location">
    <subcellularLocation>
        <location evidence="7">Cytoplasm</location>
    </subcellularLocation>
</comment>
<feature type="binding site" evidence="7">
    <location>
        <position position="91"/>
    </location>
    <ligand>
        <name>phosphoenolpyruvate</name>
        <dbReference type="ChEBI" id="CHEBI:58702"/>
    </ligand>
</feature>
<dbReference type="UniPathway" id="UPA00053">
    <property type="reaction ID" value="UER00089"/>
</dbReference>
<evidence type="ECO:0000256" key="5">
    <source>
        <dbReference type="ARBA" id="ARBA00023141"/>
    </source>
</evidence>
<dbReference type="InterPro" id="IPR006264">
    <property type="entry name" value="EPSP_synthase"/>
</dbReference>
<dbReference type="GO" id="GO:0003866">
    <property type="term" value="F:3-phosphoshikimate 1-carboxyvinyltransferase activity"/>
    <property type="evidence" value="ECO:0007669"/>
    <property type="project" value="UniProtKB-UniRule"/>
</dbReference>
<keyword evidence="5 7" id="KW-0057">Aromatic amino acid biosynthesis</keyword>
<comment type="similarity">
    <text evidence="2 7">Belongs to the EPSP synthase family.</text>
</comment>
<dbReference type="PANTHER" id="PTHR21090:SF5">
    <property type="entry name" value="PENTAFUNCTIONAL AROM POLYPEPTIDE"/>
    <property type="match status" value="1"/>
</dbReference>
<evidence type="ECO:0000256" key="2">
    <source>
        <dbReference type="ARBA" id="ARBA00009948"/>
    </source>
</evidence>
<feature type="binding site" evidence="7">
    <location>
        <position position="45"/>
    </location>
    <ligand>
        <name>3-phosphoshikimate</name>
        <dbReference type="ChEBI" id="CHEBI:145989"/>
    </ligand>
</feature>
<dbReference type="GO" id="GO:0005737">
    <property type="term" value="C:cytoplasm"/>
    <property type="evidence" value="ECO:0007669"/>
    <property type="project" value="UniProtKB-SubCell"/>
</dbReference>
<dbReference type="PANTHER" id="PTHR21090">
    <property type="entry name" value="AROM/DEHYDROQUINATE SYNTHASE"/>
    <property type="match status" value="1"/>
</dbReference>
<dbReference type="EC" id="2.5.1.19" evidence="7"/>
<name>A0A1G7GPP2_9FLAO</name>
<evidence type="ECO:0000313" key="10">
    <source>
        <dbReference type="Proteomes" id="UP000199109"/>
    </source>
</evidence>
<dbReference type="AlphaFoldDB" id="A0A1G7GPP2"/>
<evidence type="ECO:0000256" key="6">
    <source>
        <dbReference type="ARBA" id="ARBA00044633"/>
    </source>
</evidence>
<feature type="binding site" evidence="7">
    <location>
        <position position="166"/>
    </location>
    <ligand>
        <name>3-phosphoshikimate</name>
        <dbReference type="ChEBI" id="CHEBI:145989"/>
    </ligand>
</feature>
<comment type="function">
    <text evidence="7">Catalyzes the transfer of the enolpyruvyl moiety of phosphoenolpyruvate (PEP) to the 5-hydroxyl of shikimate-3-phosphate (S3P) to produce enolpyruvyl shikimate-3-phosphate and inorganic phosphate.</text>
</comment>
<dbReference type="CDD" id="cd01556">
    <property type="entry name" value="EPSP_synthase"/>
    <property type="match status" value="1"/>
</dbReference>
<feature type="binding site" evidence="7">
    <location>
        <position position="194"/>
    </location>
    <ligand>
        <name>3-phosphoshikimate</name>
        <dbReference type="ChEBI" id="CHEBI:145989"/>
    </ligand>
</feature>
<dbReference type="PIRSF" id="PIRSF000505">
    <property type="entry name" value="EPSPS"/>
    <property type="match status" value="1"/>
</dbReference>
<evidence type="ECO:0000256" key="4">
    <source>
        <dbReference type="ARBA" id="ARBA00022679"/>
    </source>
</evidence>
<evidence type="ECO:0000256" key="1">
    <source>
        <dbReference type="ARBA" id="ARBA00004811"/>
    </source>
</evidence>
<dbReference type="InterPro" id="IPR023193">
    <property type="entry name" value="EPSP_synthase_CS"/>
</dbReference>
<comment type="subunit">
    <text evidence="7">Monomer.</text>
</comment>
<dbReference type="Pfam" id="PF00275">
    <property type="entry name" value="EPSP_synthase"/>
    <property type="match status" value="1"/>
</dbReference>
<dbReference type="InterPro" id="IPR001986">
    <property type="entry name" value="Enolpyruvate_Tfrase_dom"/>
</dbReference>
<dbReference type="EMBL" id="FNAO01000008">
    <property type="protein sequence ID" value="SDE90092.1"/>
    <property type="molecule type" value="Genomic_DNA"/>
</dbReference>
<protein>
    <recommendedName>
        <fullName evidence="7">3-phosphoshikimate 1-carboxyvinyltransferase</fullName>
        <ecNumber evidence="7">2.5.1.19</ecNumber>
    </recommendedName>
    <alternativeName>
        <fullName evidence="7">5-enolpyruvylshikimate-3-phosphate synthase</fullName>
        <shortName evidence="7">EPSP synthase</shortName>
        <shortName evidence="7">EPSPS</shortName>
    </alternativeName>
</protein>
<evidence type="ECO:0000313" key="9">
    <source>
        <dbReference type="EMBL" id="SDE90092.1"/>
    </source>
</evidence>
<evidence type="ECO:0000256" key="3">
    <source>
        <dbReference type="ARBA" id="ARBA00022605"/>
    </source>
</evidence>
<comment type="caution">
    <text evidence="7">Lacks conserved residue(s) required for the propagation of feature annotation.</text>
</comment>
<feature type="binding site" evidence="7">
    <location>
        <position position="120"/>
    </location>
    <ligand>
        <name>phosphoenolpyruvate</name>
        <dbReference type="ChEBI" id="CHEBI:58702"/>
    </ligand>
</feature>
<feature type="binding site" evidence="7">
    <location>
        <position position="168"/>
    </location>
    <ligand>
        <name>3-phosphoshikimate</name>
        <dbReference type="ChEBI" id="CHEBI:145989"/>
    </ligand>
</feature>
<feature type="active site" description="Proton acceptor" evidence="7">
    <location>
        <position position="313"/>
    </location>
</feature>